<proteinExistence type="predicted"/>
<protein>
    <submittedName>
        <fullName evidence="2">Glycosyltransferase, GT2 family</fullName>
    </submittedName>
</protein>
<dbReference type="PANTHER" id="PTHR43685:SF3">
    <property type="entry name" value="SLR2126 PROTEIN"/>
    <property type="match status" value="1"/>
</dbReference>
<dbReference type="Pfam" id="PF00535">
    <property type="entry name" value="Glycos_transf_2"/>
    <property type="match status" value="1"/>
</dbReference>
<sequence>MKITVIISAHRKGRELECVLTGYAQQTRRPDQIIIAQDGVDPSIGAAINALRLRGVPLPPLLHQMQEQHGFGKFRALNRAILAASGELLLFTDGDCIPRDDFVERYVRLMQPGMFLAGGSHVSIPEAYHERHDLLAAIGDQRVFDYAFLSAIPGFRKNANRLTRNRRLARLMDWLTPRNAFSGSNSCAWREDVLAVGGFDEAMAYGGGDLNIGLRLNHIGIRGVRARHTLVSLHLDHERSYYCAEKEKANHDWNRHVRRHRLVLPRVSQIRQMETPRLSLAQLVQVL</sequence>
<dbReference type="InterPro" id="IPR029044">
    <property type="entry name" value="Nucleotide-diphossugar_trans"/>
</dbReference>
<organism evidence="2 3">
    <name type="scientific">Duganella sacchari</name>
    <dbReference type="NCBI Taxonomy" id="551987"/>
    <lineage>
        <taxon>Bacteria</taxon>
        <taxon>Pseudomonadati</taxon>
        <taxon>Pseudomonadota</taxon>
        <taxon>Betaproteobacteria</taxon>
        <taxon>Burkholderiales</taxon>
        <taxon>Oxalobacteraceae</taxon>
        <taxon>Telluria group</taxon>
        <taxon>Duganella</taxon>
    </lineage>
</organism>
<dbReference type="EMBL" id="FRCX01000015">
    <property type="protein sequence ID" value="SHN42891.1"/>
    <property type="molecule type" value="Genomic_DNA"/>
</dbReference>
<accession>A0A1M7R9P9</accession>
<feature type="domain" description="Glycosyltransferase 2-like" evidence="1">
    <location>
        <begin position="4"/>
        <end position="132"/>
    </location>
</feature>
<dbReference type="STRING" id="551987.SAMN05192549_11583"/>
<reference evidence="3" key="1">
    <citation type="submission" date="2016-11" db="EMBL/GenBank/DDBJ databases">
        <authorList>
            <person name="Varghese N."/>
            <person name="Submissions S."/>
        </authorList>
    </citation>
    <scope>NUCLEOTIDE SEQUENCE [LARGE SCALE GENOMIC DNA]</scope>
    <source>
        <strain evidence="3">Sac-22</strain>
    </source>
</reference>
<evidence type="ECO:0000259" key="1">
    <source>
        <dbReference type="Pfam" id="PF00535"/>
    </source>
</evidence>
<keyword evidence="2" id="KW-0808">Transferase</keyword>
<dbReference type="OrthoDB" id="9801954at2"/>
<name>A0A1M7R9P9_9BURK</name>
<gene>
    <name evidence="2" type="ORF">SAMN05192549_11583</name>
</gene>
<dbReference type="SUPFAM" id="SSF53448">
    <property type="entry name" value="Nucleotide-diphospho-sugar transferases"/>
    <property type="match status" value="1"/>
</dbReference>
<evidence type="ECO:0000313" key="2">
    <source>
        <dbReference type="EMBL" id="SHN42891.1"/>
    </source>
</evidence>
<dbReference type="RefSeq" id="WP_072789055.1">
    <property type="nucleotide sequence ID" value="NZ_FRCX01000015.1"/>
</dbReference>
<dbReference type="Gene3D" id="3.90.550.10">
    <property type="entry name" value="Spore Coat Polysaccharide Biosynthesis Protein SpsA, Chain A"/>
    <property type="match status" value="1"/>
</dbReference>
<dbReference type="InterPro" id="IPR050834">
    <property type="entry name" value="Glycosyltransf_2"/>
</dbReference>
<keyword evidence="3" id="KW-1185">Reference proteome</keyword>
<dbReference type="InterPro" id="IPR001173">
    <property type="entry name" value="Glyco_trans_2-like"/>
</dbReference>
<dbReference type="Proteomes" id="UP000184339">
    <property type="component" value="Unassembled WGS sequence"/>
</dbReference>
<dbReference type="PANTHER" id="PTHR43685">
    <property type="entry name" value="GLYCOSYLTRANSFERASE"/>
    <property type="match status" value="1"/>
</dbReference>
<dbReference type="GO" id="GO:0016740">
    <property type="term" value="F:transferase activity"/>
    <property type="evidence" value="ECO:0007669"/>
    <property type="project" value="UniProtKB-KW"/>
</dbReference>
<evidence type="ECO:0000313" key="3">
    <source>
        <dbReference type="Proteomes" id="UP000184339"/>
    </source>
</evidence>
<dbReference type="AlphaFoldDB" id="A0A1M7R9P9"/>